<dbReference type="PANTHER" id="PTHR11102">
    <property type="entry name" value="SEL-1-LIKE PROTEIN"/>
    <property type="match status" value="1"/>
</dbReference>
<dbReference type="EMBL" id="CP046052">
    <property type="protein sequence ID" value="QGM45586.1"/>
    <property type="molecule type" value="Genomic_DNA"/>
</dbReference>
<feature type="chain" id="PRO_5025445572" evidence="1">
    <location>
        <begin position="43"/>
        <end position="294"/>
    </location>
</feature>
<dbReference type="Proteomes" id="UP000309061">
    <property type="component" value="Chromosome"/>
</dbReference>
<proteinExistence type="predicted"/>
<reference evidence="2 3" key="1">
    <citation type="submission" date="2019-11" db="EMBL/GenBank/DDBJ databases">
        <title>The genome sequence of Methylocystis heyeri.</title>
        <authorList>
            <person name="Oshkin I.Y."/>
            <person name="Miroshnikov K."/>
            <person name="Dedysh S.N."/>
        </authorList>
    </citation>
    <scope>NUCLEOTIDE SEQUENCE [LARGE SCALE GENOMIC DNA]</scope>
    <source>
        <strain evidence="2 3">H2</strain>
    </source>
</reference>
<dbReference type="OrthoDB" id="9796900at2"/>
<dbReference type="KEGG" id="mhey:H2LOC_007680"/>
<dbReference type="Pfam" id="PF08238">
    <property type="entry name" value="Sel1"/>
    <property type="match status" value="4"/>
</dbReference>
<dbReference type="Gene3D" id="1.25.40.10">
    <property type="entry name" value="Tetratricopeptide repeat domain"/>
    <property type="match status" value="2"/>
</dbReference>
<protein>
    <submittedName>
        <fullName evidence="2">Sel1 repeat family protein</fullName>
    </submittedName>
</protein>
<dbReference type="SUPFAM" id="SSF81901">
    <property type="entry name" value="HCP-like"/>
    <property type="match status" value="1"/>
</dbReference>
<accession>A0A6B8KBP2</accession>
<dbReference type="InterPro" id="IPR050767">
    <property type="entry name" value="Sel1_AlgK"/>
</dbReference>
<dbReference type="InterPro" id="IPR006597">
    <property type="entry name" value="Sel1-like"/>
</dbReference>
<name>A0A6B8KBP2_9HYPH</name>
<gene>
    <name evidence="2" type="ORF">H2LOC_007680</name>
</gene>
<keyword evidence="3" id="KW-1185">Reference proteome</keyword>
<feature type="signal peptide" evidence="1">
    <location>
        <begin position="1"/>
        <end position="42"/>
    </location>
</feature>
<dbReference type="PANTHER" id="PTHR11102:SF160">
    <property type="entry name" value="ERAD-ASSOCIATED E3 UBIQUITIN-PROTEIN LIGASE COMPONENT HRD3"/>
    <property type="match status" value="1"/>
</dbReference>
<keyword evidence="1" id="KW-0732">Signal</keyword>
<evidence type="ECO:0000256" key="1">
    <source>
        <dbReference type="SAM" id="SignalP"/>
    </source>
</evidence>
<sequence length="294" mass="31991">MVRFLSAELHARRNVRRRIMLSGACGLCAAFALGAFSAPAPALDSAEQRMTSPTAQLPMFKDPQTALRAGIESYHSGARSASVEALRYAADGGESLAQWKLAKMYADGDGVTRDDRKAFDYFSRIVEHFTDDDPDPSLRSAASSAFVAVGLYLREGIASAKVPADPERAFDLFRYAATFFRSADAQYNVARMYLEGYGVKKDLRQGVSWLDLAARKGHVQAEALLGQLMFTGVAGGVGQRPRGLMYLTLAREAASGSSSDQWIIDSHDKALASASEAERKAAVAMLESYLKRRE</sequence>
<dbReference type="SMART" id="SM00671">
    <property type="entry name" value="SEL1"/>
    <property type="match status" value="4"/>
</dbReference>
<dbReference type="InterPro" id="IPR011990">
    <property type="entry name" value="TPR-like_helical_dom_sf"/>
</dbReference>
<evidence type="ECO:0000313" key="2">
    <source>
        <dbReference type="EMBL" id="QGM45586.1"/>
    </source>
</evidence>
<dbReference type="AlphaFoldDB" id="A0A6B8KBP2"/>
<evidence type="ECO:0000313" key="3">
    <source>
        <dbReference type="Proteomes" id="UP000309061"/>
    </source>
</evidence>
<organism evidence="2 3">
    <name type="scientific">Methylocystis heyeri</name>
    <dbReference type="NCBI Taxonomy" id="391905"/>
    <lineage>
        <taxon>Bacteria</taxon>
        <taxon>Pseudomonadati</taxon>
        <taxon>Pseudomonadota</taxon>
        <taxon>Alphaproteobacteria</taxon>
        <taxon>Hyphomicrobiales</taxon>
        <taxon>Methylocystaceae</taxon>
        <taxon>Methylocystis</taxon>
    </lineage>
</organism>